<dbReference type="Pfam" id="PF00096">
    <property type="entry name" value="zf-C2H2"/>
    <property type="match status" value="2"/>
</dbReference>
<dbReference type="STRING" id="6832.A0A553NE88"/>
<feature type="domain" description="C2H2-type" evidence="8">
    <location>
        <begin position="461"/>
        <end position="488"/>
    </location>
</feature>
<evidence type="ECO:0000256" key="1">
    <source>
        <dbReference type="ARBA" id="ARBA00004123"/>
    </source>
</evidence>
<evidence type="ECO:0000256" key="5">
    <source>
        <dbReference type="ARBA" id="ARBA00022833"/>
    </source>
</evidence>
<keyword evidence="2" id="KW-0479">Metal-binding</keyword>
<dbReference type="InterPro" id="IPR013087">
    <property type="entry name" value="Znf_C2H2_type"/>
</dbReference>
<keyword evidence="4 7" id="KW-0863">Zinc-finger</keyword>
<dbReference type="PANTHER" id="PTHR24376:SF235">
    <property type="entry name" value="C2H2-TYPE DOMAIN-CONTAINING PROTEIN"/>
    <property type="match status" value="1"/>
</dbReference>
<dbReference type="PROSITE" id="PS00028">
    <property type="entry name" value="ZINC_FINGER_C2H2_1"/>
    <property type="match status" value="5"/>
</dbReference>
<comment type="subcellular location">
    <subcellularLocation>
        <location evidence="1">Nucleus</location>
    </subcellularLocation>
</comment>
<dbReference type="InterPro" id="IPR036236">
    <property type="entry name" value="Znf_C2H2_sf"/>
</dbReference>
<dbReference type="GO" id="GO:0005634">
    <property type="term" value="C:nucleus"/>
    <property type="evidence" value="ECO:0007669"/>
    <property type="project" value="UniProtKB-SubCell"/>
</dbReference>
<dbReference type="AlphaFoldDB" id="A0A553NE88"/>
<comment type="caution">
    <text evidence="9">The sequence shown here is derived from an EMBL/GenBank/DDBJ whole genome shotgun (WGS) entry which is preliminary data.</text>
</comment>
<evidence type="ECO:0000256" key="2">
    <source>
        <dbReference type="ARBA" id="ARBA00022723"/>
    </source>
</evidence>
<keyword evidence="10" id="KW-1185">Reference proteome</keyword>
<dbReference type="Proteomes" id="UP000318571">
    <property type="component" value="Chromosome 10"/>
</dbReference>
<evidence type="ECO:0000256" key="7">
    <source>
        <dbReference type="PROSITE-ProRule" id="PRU00042"/>
    </source>
</evidence>
<evidence type="ECO:0000256" key="3">
    <source>
        <dbReference type="ARBA" id="ARBA00022737"/>
    </source>
</evidence>
<evidence type="ECO:0000259" key="8">
    <source>
        <dbReference type="PROSITE" id="PS50157"/>
    </source>
</evidence>
<keyword evidence="3" id="KW-0677">Repeat</keyword>
<dbReference type="SMART" id="SM00355">
    <property type="entry name" value="ZnF_C2H2"/>
    <property type="match status" value="10"/>
</dbReference>
<organism evidence="9 10">
    <name type="scientific">Tigriopus californicus</name>
    <name type="common">Marine copepod</name>
    <dbReference type="NCBI Taxonomy" id="6832"/>
    <lineage>
        <taxon>Eukaryota</taxon>
        <taxon>Metazoa</taxon>
        <taxon>Ecdysozoa</taxon>
        <taxon>Arthropoda</taxon>
        <taxon>Crustacea</taxon>
        <taxon>Multicrustacea</taxon>
        <taxon>Hexanauplia</taxon>
        <taxon>Copepoda</taxon>
        <taxon>Harpacticoida</taxon>
        <taxon>Harpacticidae</taxon>
        <taxon>Tigriopus</taxon>
    </lineage>
</organism>
<dbReference type="FunFam" id="3.30.160.60:FF:000100">
    <property type="entry name" value="Zinc finger 45-like"/>
    <property type="match status" value="1"/>
</dbReference>
<dbReference type="Gene3D" id="3.30.160.60">
    <property type="entry name" value="Classic Zinc Finger"/>
    <property type="match status" value="4"/>
</dbReference>
<feature type="domain" description="C2H2-type" evidence="8">
    <location>
        <begin position="433"/>
        <end position="457"/>
    </location>
</feature>
<feature type="domain" description="C2H2-type" evidence="8">
    <location>
        <begin position="539"/>
        <end position="563"/>
    </location>
</feature>
<dbReference type="PANTHER" id="PTHR24376">
    <property type="entry name" value="ZINC FINGER PROTEIN"/>
    <property type="match status" value="1"/>
</dbReference>
<dbReference type="SUPFAM" id="SSF57667">
    <property type="entry name" value="beta-beta-alpha zinc fingers"/>
    <property type="match status" value="3"/>
</dbReference>
<name>A0A553NE88_TIGCA</name>
<sequence>MDIATCGSFYEKDLANEWSTRLINEVETVSLKKDPILDHDMDHRKSFEHYDDTGDPYISQIFLIEISTGRYIHRSQGQKVDQGTSLDLDVLASKLAHVFNDTKPCRGFPLQNDMDTSEFLMVLNYPYQRQASKECQFYFDVSSVKNESDHDDTFHFLGLCGPCQETWQDIDPVIMKIEDYPSLGINASEDLMSSQSSFKIDEEDSSNPTLVNFDYEVLNANEEDLWSSTDRNTKSVVDSGIIGEDETSSTQKPNYEVTSMDEEASKGRRYTCKCCSLHFDTPAELLRHRRVQKLKRRAQRKVGCLDCDNSDIVTFKQLADHVAKEHPDKLEEYEVYQPKDQDPSVMKEPLKCIICDFMNNGGVSNFRHRELYHDLGSHVCNECQEPNLTYYDLMIHNYQKHHKPTEYLRPSLFGLDIITQADGKIQFKKMSKSQCSLCSKVYKKDYGLITHMRCQHSWGMFNCSPCGESCHYSKDLSAHVLQFHGENPVIKCPNCLQDFTLKENYDVFNTHYETCLLHIQSERKHKSPIGQVTKHQDPFQCDICGKSYSVKRNLDLHMDAHQGILRFKCAYCEFGTNHKHVIEDHEGSHLAKRALTDGTSRDLLHQCEQCGKQLRSAKLLKRHVRVVHEGKKPSFQCKDCGEFFKHFVALYKHKKDLHGFVSKSKHI</sequence>
<dbReference type="EMBL" id="VCGU01000458">
    <property type="protein sequence ID" value="TRY63764.1"/>
    <property type="molecule type" value="Genomic_DNA"/>
</dbReference>
<evidence type="ECO:0000256" key="6">
    <source>
        <dbReference type="ARBA" id="ARBA00023242"/>
    </source>
</evidence>
<evidence type="ECO:0000256" key="4">
    <source>
        <dbReference type="ARBA" id="ARBA00022771"/>
    </source>
</evidence>
<feature type="domain" description="C2H2-type" evidence="8">
    <location>
        <begin position="605"/>
        <end position="633"/>
    </location>
</feature>
<dbReference type="PROSITE" id="PS50157">
    <property type="entry name" value="ZINC_FINGER_C2H2_2"/>
    <property type="match status" value="6"/>
</dbReference>
<accession>A0A553NE88</accession>
<proteinExistence type="predicted"/>
<evidence type="ECO:0000313" key="9">
    <source>
        <dbReference type="EMBL" id="TRY63764.1"/>
    </source>
</evidence>
<keyword evidence="5" id="KW-0862">Zinc</keyword>
<feature type="domain" description="C2H2-type" evidence="8">
    <location>
        <begin position="270"/>
        <end position="297"/>
    </location>
</feature>
<gene>
    <name evidence="9" type="ORF">TCAL_16589</name>
</gene>
<evidence type="ECO:0000313" key="10">
    <source>
        <dbReference type="Proteomes" id="UP000318571"/>
    </source>
</evidence>
<dbReference type="OMA" id="KDLANEW"/>
<reference evidence="9 10" key="1">
    <citation type="journal article" date="2018" name="Nat. Ecol. Evol.">
        <title>Genomic signatures of mitonuclear coevolution across populations of Tigriopus californicus.</title>
        <authorList>
            <person name="Barreto F.S."/>
            <person name="Watson E.T."/>
            <person name="Lima T.G."/>
            <person name="Willett C.S."/>
            <person name="Edmands S."/>
            <person name="Li W."/>
            <person name="Burton R.S."/>
        </authorList>
    </citation>
    <scope>NUCLEOTIDE SEQUENCE [LARGE SCALE GENOMIC DNA]</scope>
    <source>
        <strain evidence="9 10">San Diego</strain>
    </source>
</reference>
<protein>
    <recommendedName>
        <fullName evidence="8">C2H2-type domain-containing protein</fullName>
    </recommendedName>
</protein>
<dbReference type="GO" id="GO:0008270">
    <property type="term" value="F:zinc ion binding"/>
    <property type="evidence" value="ECO:0007669"/>
    <property type="project" value="UniProtKB-KW"/>
</dbReference>
<keyword evidence="6" id="KW-0539">Nucleus</keyword>
<feature type="domain" description="C2H2-type" evidence="8">
    <location>
        <begin position="635"/>
        <end position="658"/>
    </location>
</feature>